<dbReference type="PANTHER" id="PTHR23355:SF37">
    <property type="entry name" value="EXORIBONUCLEASE 2"/>
    <property type="match status" value="1"/>
</dbReference>
<dbReference type="InterPro" id="IPR001900">
    <property type="entry name" value="RNase_II/R"/>
</dbReference>
<organism evidence="3 4">
    <name type="scientific">Terriglobus roseus (strain DSM 18391 / NRRL B-41598 / KBS 63)</name>
    <dbReference type="NCBI Taxonomy" id="926566"/>
    <lineage>
        <taxon>Bacteria</taxon>
        <taxon>Pseudomonadati</taxon>
        <taxon>Acidobacteriota</taxon>
        <taxon>Terriglobia</taxon>
        <taxon>Terriglobales</taxon>
        <taxon>Acidobacteriaceae</taxon>
        <taxon>Terriglobus</taxon>
    </lineage>
</organism>
<proteinExistence type="predicted"/>
<dbReference type="Pfam" id="PF18614">
    <property type="entry name" value="RNase_II_C_S1"/>
    <property type="match status" value="1"/>
</dbReference>
<gene>
    <name evidence="3" type="ordered locus">Terro_4057</name>
</gene>
<dbReference type="EMBL" id="CP003379">
    <property type="protein sequence ID" value="AFL90264.1"/>
    <property type="molecule type" value="Genomic_DNA"/>
</dbReference>
<dbReference type="AlphaFoldDB" id="I3ZLZ6"/>
<evidence type="ECO:0000313" key="3">
    <source>
        <dbReference type="EMBL" id="AFL90264.1"/>
    </source>
</evidence>
<dbReference type="InterPro" id="IPR040596">
    <property type="entry name" value="RNase_II_C_S1"/>
</dbReference>
<dbReference type="PANTHER" id="PTHR23355">
    <property type="entry name" value="RIBONUCLEASE"/>
    <property type="match status" value="1"/>
</dbReference>
<dbReference type="InterPro" id="IPR050180">
    <property type="entry name" value="RNR_Ribonuclease"/>
</dbReference>
<dbReference type="SUPFAM" id="SSF50249">
    <property type="entry name" value="Nucleic acid-binding proteins"/>
    <property type="match status" value="1"/>
</dbReference>
<dbReference type="SMART" id="SM00955">
    <property type="entry name" value="RNB"/>
    <property type="match status" value="1"/>
</dbReference>
<feature type="region of interest" description="Disordered" evidence="1">
    <location>
        <begin position="1"/>
        <end position="26"/>
    </location>
</feature>
<dbReference type="GO" id="GO:0004540">
    <property type="term" value="F:RNA nuclease activity"/>
    <property type="evidence" value="ECO:0007669"/>
    <property type="project" value="InterPro"/>
</dbReference>
<dbReference type="Proteomes" id="UP000006056">
    <property type="component" value="Chromosome"/>
</dbReference>
<dbReference type="GO" id="GO:0005829">
    <property type="term" value="C:cytosol"/>
    <property type="evidence" value="ECO:0007669"/>
    <property type="project" value="TreeGrafter"/>
</dbReference>
<evidence type="ECO:0000256" key="1">
    <source>
        <dbReference type="SAM" id="MobiDB-lite"/>
    </source>
</evidence>
<protein>
    <submittedName>
        <fullName evidence="3">Exoribonuclease R</fullName>
    </submittedName>
</protein>
<keyword evidence="4" id="KW-1185">Reference proteome</keyword>
<name>I3ZLZ6_TERRK</name>
<feature type="domain" description="RNB" evidence="2">
    <location>
        <begin position="72"/>
        <end position="414"/>
    </location>
</feature>
<sequence length="519" mass="55681">MRRAGGGACIERSVSTPAHTSAAPTTHEPFDFAESAALEMQREGFDLSPVEGSDAQLAAIIAGHVDGAADHREDLRSLSWSSIDNDSSRDLDQVEWAETIPGTGAIRVRVGIADVAATVAQGSPIDLFAQRQSQTVYTAVRNFPMLPFALSTGLTSLNPAEDRNALVAEFVVAPDGGVTDRRLFAASVHNNAQLAYSHVGPWLNGDEHSADSVLNAAPAVQLQVRLQDEAAQRLRAHRQAAGALDFRRAEAMPVVADGKVMSLESAVHNRAMDMIEDLMIAANETVATALSAARRSGLRRVVKNPERWQRIVDLVHTATANLPQPVTLPAQPDAKALNEFLCAERDRNPDHYPDLALAIIKLMGAGEYVLARGDDPDPPGHFALAAQDYAHSTAPNRRFADLVTQRVVHAMLANAPAPYTDDELAAIALHCNERDKAARKVERAMLKRAQAQALSHSIGHHYKAIVTGAGPKGIFVRVLQPPVEGMLVHGGAGLDVGDRVNVTLVHTDAAKAFIDFARV</sequence>
<dbReference type="GO" id="GO:0003723">
    <property type="term" value="F:RNA binding"/>
    <property type="evidence" value="ECO:0007669"/>
    <property type="project" value="InterPro"/>
</dbReference>
<dbReference type="Pfam" id="PF00773">
    <property type="entry name" value="RNB"/>
    <property type="match status" value="1"/>
</dbReference>
<evidence type="ECO:0000259" key="2">
    <source>
        <dbReference type="SMART" id="SM00955"/>
    </source>
</evidence>
<accession>I3ZLZ6</accession>
<dbReference type="HOGENOM" id="CLU_002333_4_1_0"/>
<evidence type="ECO:0000313" key="4">
    <source>
        <dbReference type="Proteomes" id="UP000006056"/>
    </source>
</evidence>
<dbReference type="PATRIC" id="fig|926566.3.peg.4001"/>
<dbReference type="InterPro" id="IPR012340">
    <property type="entry name" value="NA-bd_OB-fold"/>
</dbReference>
<reference evidence="3 4" key="1">
    <citation type="submission" date="2012-06" db="EMBL/GenBank/DDBJ databases">
        <title>Complete genome of Terriglobus roseus DSM 18391.</title>
        <authorList>
            <consortium name="US DOE Joint Genome Institute (JGI-PGF)"/>
            <person name="Lucas S."/>
            <person name="Copeland A."/>
            <person name="Lapidus A."/>
            <person name="Glavina del Rio T."/>
            <person name="Dalin E."/>
            <person name="Tice H."/>
            <person name="Bruce D."/>
            <person name="Goodwin L."/>
            <person name="Pitluck S."/>
            <person name="Peters L."/>
            <person name="Mikhailova N."/>
            <person name="Munk A.C.C."/>
            <person name="Kyrpides N."/>
            <person name="Mavromatis K."/>
            <person name="Ivanova N."/>
            <person name="Brettin T."/>
            <person name="Detter J.C."/>
            <person name="Han C."/>
            <person name="Larimer F."/>
            <person name="Land M."/>
            <person name="Hauser L."/>
            <person name="Markowitz V."/>
            <person name="Cheng J.-F."/>
            <person name="Hugenholtz P."/>
            <person name="Woyke T."/>
            <person name="Wu D."/>
            <person name="Brambilla E."/>
            <person name="Klenk H.-P."/>
            <person name="Eisen J.A."/>
        </authorList>
    </citation>
    <scope>NUCLEOTIDE SEQUENCE [LARGE SCALE GENOMIC DNA]</scope>
    <source>
        <strain evidence="4">DSM 18391 / NRRL B-41598 / KBS 63</strain>
    </source>
</reference>
<feature type="compositionally biased region" description="Low complexity" evidence="1">
    <location>
        <begin position="15"/>
        <end position="26"/>
    </location>
</feature>
<dbReference type="STRING" id="926566.Terro_4057"/>
<dbReference type="GO" id="GO:0006402">
    <property type="term" value="P:mRNA catabolic process"/>
    <property type="evidence" value="ECO:0007669"/>
    <property type="project" value="TreeGrafter"/>
</dbReference>
<dbReference type="eggNOG" id="COG0557">
    <property type="taxonomic scope" value="Bacteria"/>
</dbReference>
<dbReference type="KEGG" id="trs:Terro_4057"/>